<gene>
    <name evidence="1" type="ORF">RFI_32462</name>
</gene>
<keyword evidence="2" id="KW-1185">Reference proteome</keyword>
<evidence type="ECO:0000313" key="2">
    <source>
        <dbReference type="Proteomes" id="UP000023152"/>
    </source>
</evidence>
<comment type="caution">
    <text evidence="1">The sequence shown here is derived from an EMBL/GenBank/DDBJ whole genome shotgun (WGS) entry which is preliminary data.</text>
</comment>
<dbReference type="AlphaFoldDB" id="X6LUY0"/>
<protein>
    <submittedName>
        <fullName evidence="1">Uncharacterized protein</fullName>
    </submittedName>
</protein>
<reference evidence="1 2" key="1">
    <citation type="journal article" date="2013" name="Curr. Biol.">
        <title>The Genome of the Foraminiferan Reticulomyxa filosa.</title>
        <authorList>
            <person name="Glockner G."/>
            <person name="Hulsmann N."/>
            <person name="Schleicher M."/>
            <person name="Noegel A.A."/>
            <person name="Eichinger L."/>
            <person name="Gallinger C."/>
            <person name="Pawlowski J."/>
            <person name="Sierra R."/>
            <person name="Euteneuer U."/>
            <person name="Pillet L."/>
            <person name="Moustafa A."/>
            <person name="Platzer M."/>
            <person name="Groth M."/>
            <person name="Szafranski K."/>
            <person name="Schliwa M."/>
        </authorList>
    </citation>
    <scope>NUCLEOTIDE SEQUENCE [LARGE SCALE GENOMIC DNA]</scope>
</reference>
<evidence type="ECO:0000313" key="1">
    <source>
        <dbReference type="EMBL" id="ETO04937.1"/>
    </source>
</evidence>
<dbReference type="Proteomes" id="UP000023152">
    <property type="component" value="Unassembled WGS sequence"/>
</dbReference>
<organism evidence="1 2">
    <name type="scientific">Reticulomyxa filosa</name>
    <dbReference type="NCBI Taxonomy" id="46433"/>
    <lineage>
        <taxon>Eukaryota</taxon>
        <taxon>Sar</taxon>
        <taxon>Rhizaria</taxon>
        <taxon>Retaria</taxon>
        <taxon>Foraminifera</taxon>
        <taxon>Monothalamids</taxon>
        <taxon>Reticulomyxidae</taxon>
        <taxon>Reticulomyxa</taxon>
    </lineage>
</organism>
<sequence length="182" mass="22158">MLTYLHFTNLHLHLDMFFSWTHSLIFLEKELDDFSLKRQYAHLDFDRSCFLTCLQELCSDYLIARFIQTRLQSPIADVVNLYLFGYVFQSDYFPLHWINIVKSNIRILEMNSKLSRCSNKYVPCRPIELYFMYCVYCLRLFFIRLKIKCTDFFTFVNCVQFFYCSKKKKDIGNVFFKTNFHF</sequence>
<proteinExistence type="predicted"/>
<dbReference type="EMBL" id="ASPP01028742">
    <property type="protein sequence ID" value="ETO04937.1"/>
    <property type="molecule type" value="Genomic_DNA"/>
</dbReference>
<accession>X6LUY0</accession>
<name>X6LUY0_RETFI</name>